<feature type="transmembrane region" description="Helical" evidence="1">
    <location>
        <begin position="190"/>
        <end position="210"/>
    </location>
</feature>
<feature type="transmembrane region" description="Helical" evidence="1">
    <location>
        <begin position="465"/>
        <end position="487"/>
    </location>
</feature>
<feature type="transmembrane region" description="Helical" evidence="1">
    <location>
        <begin position="350"/>
        <end position="373"/>
    </location>
</feature>
<name>A0A2G8SVQ2_9BURK</name>
<proteinExistence type="predicted"/>
<evidence type="ECO:0000256" key="1">
    <source>
        <dbReference type="SAM" id="Phobius"/>
    </source>
</evidence>
<dbReference type="EMBL" id="PDOB01000061">
    <property type="protein sequence ID" value="PIL37857.1"/>
    <property type="molecule type" value="Genomic_DNA"/>
</dbReference>
<evidence type="ECO:0000313" key="2">
    <source>
        <dbReference type="EMBL" id="PIL37857.1"/>
    </source>
</evidence>
<feature type="transmembrane region" description="Helical" evidence="1">
    <location>
        <begin position="79"/>
        <end position="101"/>
    </location>
</feature>
<feature type="transmembrane region" description="Helical" evidence="1">
    <location>
        <begin position="251"/>
        <end position="270"/>
    </location>
</feature>
<feature type="transmembrane region" description="Helical" evidence="1">
    <location>
        <begin position="122"/>
        <end position="143"/>
    </location>
</feature>
<dbReference type="RefSeq" id="WP_099917898.1">
    <property type="nucleotide sequence ID" value="NZ_BMHS01000044.1"/>
</dbReference>
<feature type="transmembrane region" description="Helical" evidence="1">
    <location>
        <begin position="422"/>
        <end position="444"/>
    </location>
</feature>
<reference evidence="2 3" key="1">
    <citation type="submission" date="2017-10" db="EMBL/GenBank/DDBJ databases">
        <title>Massilia psychrophilum sp. nov., a novel purple-pigmented bacterium isolated from Tianshan glacier, Xinjiang Municipality, China.</title>
        <authorList>
            <person name="Wang H."/>
        </authorList>
    </citation>
    <scope>NUCLEOTIDE SEQUENCE [LARGE SCALE GENOMIC DNA]</scope>
    <source>
        <strain evidence="2 3">JCM 30813</strain>
    </source>
</reference>
<accession>A0A2G8SVQ2</accession>
<feature type="transmembrane region" description="Helical" evidence="1">
    <location>
        <begin position="155"/>
        <end position="183"/>
    </location>
</feature>
<protein>
    <submittedName>
        <fullName evidence="2">Uncharacterized protein</fullName>
    </submittedName>
</protein>
<dbReference type="OrthoDB" id="8751915at2"/>
<keyword evidence="3" id="KW-1185">Reference proteome</keyword>
<feature type="transmembrane region" description="Helical" evidence="1">
    <location>
        <begin position="493"/>
        <end position="514"/>
    </location>
</feature>
<keyword evidence="1" id="KW-1133">Transmembrane helix</keyword>
<evidence type="ECO:0000313" key="3">
    <source>
        <dbReference type="Proteomes" id="UP000228593"/>
    </source>
</evidence>
<keyword evidence="1" id="KW-0812">Transmembrane</keyword>
<sequence length="520" mass="54830">MNARAGSALWLLKHEIRMFFFNAGFGAKNKVGRRGIGKGSAALWIAVFVTIHVLAFALLSKIGGAGAAPPHTLVMGLSGLFAAAFSLMMSSGLRASVDVLFERGDLDLLLSSPLSSRGIFSVRLAGIVVGIAGIYLFFLAPFANAGLVLGQYRFLGIYPVVIGAAAIAAALSMLLTLGLVRLLDVRRTRVVAQVVGALSGAMFFLLSQAYGNAAGSARQQVAHWFAPMLEPGAALGPDSVIWLPGHAVLGAPRPILALSMIALAIFILTVRSTHRFFVHGVQQAVSLVRVARAPAGGQGYWFGRSLAQVVVVKEWRLIARDPQLISQVLLQLLYIVPLGVLLLTKGGERLPGIGAALTFLCGSLTAALAWVIISAEDAPDLLRAAPCGMRTIRRAKLAAVAMPAPALMALPLLWILTRNPLAALTLCATVAGSVTTSALITMWCGRPAIRGEFKARGKGSFLSNALEMLNGFAWSGLAYLLLTASTARQQSTWLLPGAAGLTLIAGTIMLFGYLSRSRDD</sequence>
<organism evidence="2 3">
    <name type="scientific">Massilia psychrophila</name>
    <dbReference type="NCBI Taxonomy" id="1603353"/>
    <lineage>
        <taxon>Bacteria</taxon>
        <taxon>Pseudomonadati</taxon>
        <taxon>Pseudomonadota</taxon>
        <taxon>Betaproteobacteria</taxon>
        <taxon>Burkholderiales</taxon>
        <taxon>Oxalobacteraceae</taxon>
        <taxon>Telluria group</taxon>
        <taxon>Massilia</taxon>
    </lineage>
</organism>
<dbReference type="Proteomes" id="UP000228593">
    <property type="component" value="Unassembled WGS sequence"/>
</dbReference>
<feature type="transmembrane region" description="Helical" evidence="1">
    <location>
        <begin position="324"/>
        <end position="344"/>
    </location>
</feature>
<dbReference type="AlphaFoldDB" id="A0A2G8SVQ2"/>
<gene>
    <name evidence="2" type="ORF">CR103_21175</name>
</gene>
<keyword evidence="1" id="KW-0472">Membrane</keyword>
<feature type="transmembrane region" description="Helical" evidence="1">
    <location>
        <begin position="41"/>
        <end position="59"/>
    </location>
</feature>
<feature type="transmembrane region" description="Helical" evidence="1">
    <location>
        <begin position="397"/>
        <end position="416"/>
    </location>
</feature>
<comment type="caution">
    <text evidence="2">The sequence shown here is derived from an EMBL/GenBank/DDBJ whole genome shotgun (WGS) entry which is preliminary data.</text>
</comment>